<dbReference type="GO" id="GO:0005507">
    <property type="term" value="F:copper ion binding"/>
    <property type="evidence" value="ECO:0007669"/>
    <property type="project" value="TreeGrafter"/>
</dbReference>
<dbReference type="Proteomes" id="UP000183567">
    <property type="component" value="Unassembled WGS sequence"/>
</dbReference>
<keyword evidence="5 6" id="KW-0472">Membrane</keyword>
<sequence length="359" mass="38322">AQLDIVVFDKTGTLTEGGEPRVSDAEILLSSVAPETLLGIAAELESASSHPLATAVRQYAEKHGAVSVTGSVFDEIPGKGVKADFEDIRRTAIIGNEALMRDHAVFLSPDVSQALERWKSEAKSIILLAVTGVGSDSCFVVAAIFTVSDPIRREATGVIRHLHKQGIGIWMISGDNETTAKAVARSVGIHEMNVIAGVLPQQKAEMIGWLQNNGTKRPSSRWQRMFGMSMSNKRCIVAMVGDGINDAPALAASDIGIAIGSGSDVAICSASFILVSSNLKSLLTLSNLARKVLNRVKFNFVWAFMYNLIAVPIAAGVIYPAGHVRLDPVWASLAMALSSLSVICSSLALKLYREPKIQL</sequence>
<feature type="non-terminal residue" evidence="7">
    <location>
        <position position="1"/>
    </location>
</feature>
<evidence type="ECO:0000313" key="8">
    <source>
        <dbReference type="Proteomes" id="UP000183567"/>
    </source>
</evidence>
<dbReference type="AlphaFoldDB" id="A0A1J8R509"/>
<dbReference type="InterPro" id="IPR023299">
    <property type="entry name" value="ATPase_P-typ_cyto_dom_N"/>
</dbReference>
<proteinExistence type="predicted"/>
<dbReference type="InterPro" id="IPR018303">
    <property type="entry name" value="ATPase_P-typ_P_site"/>
</dbReference>
<protein>
    <recommendedName>
        <fullName evidence="9">HMA domain-containing protein</fullName>
    </recommendedName>
</protein>
<evidence type="ECO:0000256" key="5">
    <source>
        <dbReference type="ARBA" id="ARBA00023136"/>
    </source>
</evidence>
<dbReference type="SFLD" id="SFLDG00002">
    <property type="entry name" value="C1.7:_P-type_atpase_like"/>
    <property type="match status" value="1"/>
</dbReference>
<dbReference type="OrthoDB" id="432719at2759"/>
<evidence type="ECO:0008006" key="9">
    <source>
        <dbReference type="Google" id="ProtNLM"/>
    </source>
</evidence>
<dbReference type="InterPro" id="IPR036412">
    <property type="entry name" value="HAD-like_sf"/>
</dbReference>
<reference evidence="7 8" key="1">
    <citation type="submission" date="2016-03" db="EMBL/GenBank/DDBJ databases">
        <title>Comparative genomics of the ectomycorrhizal sister species Rhizopogon vinicolor and Rhizopogon vesiculosus (Basidiomycota: Boletales) reveals a divergence of the mating type B locus.</title>
        <authorList>
            <person name="Mujic A.B."/>
            <person name="Kuo A."/>
            <person name="Tritt A."/>
            <person name="Lipzen A."/>
            <person name="Chen C."/>
            <person name="Johnson J."/>
            <person name="Sharma A."/>
            <person name="Barry K."/>
            <person name="Grigoriev I.V."/>
            <person name="Spatafora J.W."/>
        </authorList>
    </citation>
    <scope>NUCLEOTIDE SEQUENCE [LARGE SCALE GENOMIC DNA]</scope>
    <source>
        <strain evidence="7 8">AM-OR11-056</strain>
    </source>
</reference>
<keyword evidence="2 6" id="KW-0812">Transmembrane</keyword>
<feature type="transmembrane region" description="Helical" evidence="6">
    <location>
        <begin position="255"/>
        <end position="279"/>
    </location>
</feature>
<evidence type="ECO:0000256" key="1">
    <source>
        <dbReference type="ARBA" id="ARBA00004370"/>
    </source>
</evidence>
<gene>
    <name evidence="7" type="ORF">AZE42_00398</name>
</gene>
<name>A0A1J8R509_9AGAM</name>
<dbReference type="NCBIfam" id="TIGR01494">
    <property type="entry name" value="ATPase_P-type"/>
    <property type="match status" value="1"/>
</dbReference>
<comment type="caution">
    <text evidence="7">The sequence shown here is derived from an EMBL/GenBank/DDBJ whole genome shotgun (WGS) entry which is preliminary data.</text>
</comment>
<dbReference type="PANTHER" id="PTHR43520">
    <property type="entry name" value="ATP7, ISOFORM B"/>
    <property type="match status" value="1"/>
</dbReference>
<evidence type="ECO:0000256" key="3">
    <source>
        <dbReference type="ARBA" id="ARBA00022967"/>
    </source>
</evidence>
<accession>A0A1J8R509</accession>
<dbReference type="EMBL" id="LVVM01001214">
    <property type="protein sequence ID" value="OJA18996.1"/>
    <property type="molecule type" value="Genomic_DNA"/>
</dbReference>
<evidence type="ECO:0000313" key="7">
    <source>
        <dbReference type="EMBL" id="OJA18996.1"/>
    </source>
</evidence>
<dbReference type="Gene3D" id="3.40.50.1000">
    <property type="entry name" value="HAD superfamily/HAD-like"/>
    <property type="match status" value="1"/>
</dbReference>
<dbReference type="PROSITE" id="PS00154">
    <property type="entry name" value="ATPASE_E1_E2"/>
    <property type="match status" value="1"/>
</dbReference>
<dbReference type="PANTHER" id="PTHR43520:SF32">
    <property type="entry name" value="COPPER RESISTANCE P-TYPE ATPASE (EUROFUNG)"/>
    <property type="match status" value="1"/>
</dbReference>
<keyword evidence="8" id="KW-1185">Reference proteome</keyword>
<feature type="transmembrane region" description="Helical" evidence="6">
    <location>
        <begin position="125"/>
        <end position="147"/>
    </location>
</feature>
<feature type="transmembrane region" description="Helical" evidence="6">
    <location>
        <begin position="328"/>
        <end position="349"/>
    </location>
</feature>
<keyword evidence="3" id="KW-1278">Translocase</keyword>
<comment type="subcellular location">
    <subcellularLocation>
        <location evidence="1">Membrane</location>
    </subcellularLocation>
</comment>
<evidence type="ECO:0000256" key="2">
    <source>
        <dbReference type="ARBA" id="ARBA00022692"/>
    </source>
</evidence>
<dbReference type="InterPro" id="IPR001757">
    <property type="entry name" value="P_typ_ATPase"/>
</dbReference>
<dbReference type="PRINTS" id="PR00119">
    <property type="entry name" value="CATATPASE"/>
</dbReference>
<dbReference type="GO" id="GO:0016887">
    <property type="term" value="F:ATP hydrolysis activity"/>
    <property type="evidence" value="ECO:0007669"/>
    <property type="project" value="InterPro"/>
</dbReference>
<dbReference type="SFLD" id="SFLDF00027">
    <property type="entry name" value="p-type_atpase"/>
    <property type="match status" value="1"/>
</dbReference>
<dbReference type="InterPro" id="IPR044492">
    <property type="entry name" value="P_typ_ATPase_HD_dom"/>
</dbReference>
<dbReference type="InterPro" id="IPR023214">
    <property type="entry name" value="HAD_sf"/>
</dbReference>
<dbReference type="GO" id="GO:0005524">
    <property type="term" value="F:ATP binding"/>
    <property type="evidence" value="ECO:0007669"/>
    <property type="project" value="InterPro"/>
</dbReference>
<feature type="transmembrane region" description="Helical" evidence="6">
    <location>
        <begin position="300"/>
        <end position="322"/>
    </location>
</feature>
<organism evidence="7 8">
    <name type="scientific">Rhizopogon vesiculosus</name>
    <dbReference type="NCBI Taxonomy" id="180088"/>
    <lineage>
        <taxon>Eukaryota</taxon>
        <taxon>Fungi</taxon>
        <taxon>Dikarya</taxon>
        <taxon>Basidiomycota</taxon>
        <taxon>Agaricomycotina</taxon>
        <taxon>Agaricomycetes</taxon>
        <taxon>Agaricomycetidae</taxon>
        <taxon>Boletales</taxon>
        <taxon>Suillineae</taxon>
        <taxon>Rhizopogonaceae</taxon>
        <taxon>Rhizopogon</taxon>
    </lineage>
</organism>
<dbReference type="GO" id="GO:0016020">
    <property type="term" value="C:membrane"/>
    <property type="evidence" value="ECO:0007669"/>
    <property type="project" value="UniProtKB-SubCell"/>
</dbReference>
<dbReference type="GO" id="GO:0043682">
    <property type="term" value="F:P-type divalent copper transporter activity"/>
    <property type="evidence" value="ECO:0007669"/>
    <property type="project" value="TreeGrafter"/>
</dbReference>
<dbReference type="STRING" id="180088.A0A1J8R509"/>
<evidence type="ECO:0000256" key="6">
    <source>
        <dbReference type="SAM" id="Phobius"/>
    </source>
</evidence>
<evidence type="ECO:0000256" key="4">
    <source>
        <dbReference type="ARBA" id="ARBA00022989"/>
    </source>
</evidence>
<dbReference type="SUPFAM" id="SSF56784">
    <property type="entry name" value="HAD-like"/>
    <property type="match status" value="1"/>
</dbReference>
<keyword evidence="4 6" id="KW-1133">Transmembrane helix</keyword>
<dbReference type="GO" id="GO:0055070">
    <property type="term" value="P:copper ion homeostasis"/>
    <property type="evidence" value="ECO:0007669"/>
    <property type="project" value="TreeGrafter"/>
</dbReference>
<dbReference type="SFLD" id="SFLDS00003">
    <property type="entry name" value="Haloacid_Dehalogenase"/>
    <property type="match status" value="1"/>
</dbReference>
<dbReference type="Pfam" id="PF00702">
    <property type="entry name" value="Hydrolase"/>
    <property type="match status" value="1"/>
</dbReference>
<dbReference type="Gene3D" id="3.40.1110.10">
    <property type="entry name" value="Calcium-transporting ATPase, cytoplasmic domain N"/>
    <property type="match status" value="1"/>
</dbReference>